<protein>
    <recommendedName>
        <fullName evidence="13">Polyketide synthase</fullName>
    </recommendedName>
</protein>
<dbReference type="SMART" id="SM00829">
    <property type="entry name" value="PKS_ER"/>
    <property type="match status" value="1"/>
</dbReference>
<evidence type="ECO:0000256" key="5">
    <source>
        <dbReference type="ARBA" id="ARBA00023268"/>
    </source>
</evidence>
<dbReference type="Gene3D" id="3.90.180.10">
    <property type="entry name" value="Medium-chain alcohol dehydrogenases, catalytic domain"/>
    <property type="match status" value="1"/>
</dbReference>
<dbReference type="InterPro" id="IPR013154">
    <property type="entry name" value="ADH-like_N"/>
</dbReference>
<dbReference type="InterPro" id="IPR011032">
    <property type="entry name" value="GroES-like_sf"/>
</dbReference>
<dbReference type="PROSITE" id="PS52019">
    <property type="entry name" value="PKS_MFAS_DH"/>
    <property type="match status" value="1"/>
</dbReference>
<dbReference type="Pfam" id="PF00698">
    <property type="entry name" value="Acyl_transf_1"/>
    <property type="match status" value="1"/>
</dbReference>
<keyword evidence="5" id="KW-0511">Multifunctional enzyme</keyword>
<evidence type="ECO:0000256" key="3">
    <source>
        <dbReference type="ARBA" id="ARBA00022679"/>
    </source>
</evidence>
<feature type="region of interest" description="C-terminal hotdog fold" evidence="6">
    <location>
        <begin position="1177"/>
        <end position="1335"/>
    </location>
</feature>
<dbReference type="GO" id="GO:0004312">
    <property type="term" value="F:fatty acid synthase activity"/>
    <property type="evidence" value="ECO:0007669"/>
    <property type="project" value="TreeGrafter"/>
</dbReference>
<dbReference type="Pfam" id="PF00109">
    <property type="entry name" value="ketoacyl-synt"/>
    <property type="match status" value="1"/>
</dbReference>
<feature type="region of interest" description="N-terminal hotdog fold" evidence="6">
    <location>
        <begin position="1006"/>
        <end position="1153"/>
    </location>
</feature>
<dbReference type="InterPro" id="IPR014030">
    <property type="entry name" value="Ketoacyl_synth_N"/>
</dbReference>
<evidence type="ECO:0000259" key="9">
    <source>
        <dbReference type="PROSITE" id="PS52004"/>
    </source>
</evidence>
<evidence type="ECO:0000256" key="4">
    <source>
        <dbReference type="ARBA" id="ARBA00023002"/>
    </source>
</evidence>
<dbReference type="PROSITE" id="PS50075">
    <property type="entry name" value="CARRIER"/>
    <property type="match status" value="1"/>
</dbReference>
<dbReference type="Gene3D" id="1.10.1200.10">
    <property type="entry name" value="ACP-like"/>
    <property type="match status" value="1"/>
</dbReference>
<keyword evidence="2" id="KW-0597">Phosphoprotein</keyword>
<reference evidence="11" key="1">
    <citation type="submission" date="2021-12" db="EMBL/GenBank/DDBJ databases">
        <title>Convergent genome expansion in fungi linked to evolution of root-endophyte symbiosis.</title>
        <authorList>
            <consortium name="DOE Joint Genome Institute"/>
            <person name="Ke Y.-H."/>
            <person name="Bonito G."/>
            <person name="Liao H.-L."/>
            <person name="Looney B."/>
            <person name="Rojas-Flechas A."/>
            <person name="Nash J."/>
            <person name="Hameed K."/>
            <person name="Schadt C."/>
            <person name="Martin F."/>
            <person name="Crous P.W."/>
            <person name="Miettinen O."/>
            <person name="Magnuson J.K."/>
            <person name="Labbe J."/>
            <person name="Jacobson D."/>
            <person name="Doktycz M.J."/>
            <person name="Veneault-Fourrey C."/>
            <person name="Kuo A."/>
            <person name="Mondo S."/>
            <person name="Calhoun S."/>
            <person name="Riley R."/>
            <person name="Ohm R."/>
            <person name="LaButti K."/>
            <person name="Andreopoulos B."/>
            <person name="Pangilinan J."/>
            <person name="Nolan M."/>
            <person name="Tritt A."/>
            <person name="Clum A."/>
            <person name="Lipzen A."/>
            <person name="Daum C."/>
            <person name="Barry K."/>
            <person name="Grigoriev I.V."/>
            <person name="Vilgalys R."/>
        </authorList>
    </citation>
    <scope>NUCLEOTIDE SEQUENCE</scope>
    <source>
        <strain evidence="11">PMI_201</strain>
    </source>
</reference>
<gene>
    <name evidence="11" type="ORF">BGW36DRAFT_445603</name>
</gene>
<dbReference type="InterPro" id="IPR042104">
    <property type="entry name" value="PKS_dehydratase_sf"/>
</dbReference>
<dbReference type="Pfam" id="PF13602">
    <property type="entry name" value="ADH_zinc_N_2"/>
    <property type="match status" value="1"/>
</dbReference>
<dbReference type="InterPro" id="IPR014043">
    <property type="entry name" value="Acyl_transferase_dom"/>
</dbReference>
<dbReference type="GeneID" id="70251966"/>
<dbReference type="InterPro" id="IPR014031">
    <property type="entry name" value="Ketoacyl_synth_C"/>
</dbReference>
<dbReference type="InterPro" id="IPR001227">
    <property type="entry name" value="Ac_transferase_dom_sf"/>
</dbReference>
<feature type="domain" description="PKS/mFAS DH" evidence="10">
    <location>
        <begin position="1006"/>
        <end position="1335"/>
    </location>
</feature>
<dbReference type="Gene3D" id="3.40.366.10">
    <property type="entry name" value="Malonyl-Coenzyme A Acyl Carrier Protein, domain 2"/>
    <property type="match status" value="1"/>
</dbReference>
<dbReference type="Pfam" id="PF02801">
    <property type="entry name" value="Ketoacyl-synt_C"/>
    <property type="match status" value="1"/>
</dbReference>
<accession>A0AAD4PYW6</accession>
<dbReference type="InterPro" id="IPR016035">
    <property type="entry name" value="Acyl_Trfase/lysoPLipase"/>
</dbReference>
<dbReference type="RefSeq" id="XP_046075366.1">
    <property type="nucleotide sequence ID" value="XM_046221679.1"/>
</dbReference>
<feature type="domain" description="Ketosynthase family 3 (KS3)" evidence="9">
    <location>
        <begin position="10"/>
        <end position="434"/>
    </location>
</feature>
<dbReference type="PROSITE" id="PS00606">
    <property type="entry name" value="KS3_1"/>
    <property type="match status" value="1"/>
</dbReference>
<proteinExistence type="predicted"/>
<dbReference type="InterPro" id="IPR049900">
    <property type="entry name" value="PKS_mFAS_DH"/>
</dbReference>
<dbReference type="Gene3D" id="3.40.47.10">
    <property type="match status" value="1"/>
</dbReference>
<dbReference type="SMART" id="SM00823">
    <property type="entry name" value="PKS_PP"/>
    <property type="match status" value="1"/>
</dbReference>
<dbReference type="InterPro" id="IPR057326">
    <property type="entry name" value="KR_dom"/>
</dbReference>
<dbReference type="InterPro" id="IPR016036">
    <property type="entry name" value="Malonyl_transacylase_ACP-bd"/>
</dbReference>
<feature type="domain" description="Carrier" evidence="8">
    <location>
        <begin position="2384"/>
        <end position="2461"/>
    </location>
</feature>
<feature type="region of interest" description="Disordered" evidence="7">
    <location>
        <begin position="453"/>
        <end position="520"/>
    </location>
</feature>
<dbReference type="Gene3D" id="3.40.50.720">
    <property type="entry name" value="NAD(P)-binding Rossmann-like Domain"/>
    <property type="match status" value="1"/>
</dbReference>
<dbReference type="Proteomes" id="UP001201262">
    <property type="component" value="Unassembled WGS sequence"/>
</dbReference>
<feature type="active site" description="Proton acceptor; for dehydratase activity" evidence="6">
    <location>
        <position position="1038"/>
    </location>
</feature>
<dbReference type="SUPFAM" id="SSF55048">
    <property type="entry name" value="Probable ACP-binding domain of malonyl-CoA ACP transacylase"/>
    <property type="match status" value="1"/>
</dbReference>
<dbReference type="InterPro" id="IPR018201">
    <property type="entry name" value="Ketoacyl_synth_AS"/>
</dbReference>
<dbReference type="SUPFAM" id="SSF51735">
    <property type="entry name" value="NAD(P)-binding Rossmann-fold domains"/>
    <property type="match status" value="2"/>
</dbReference>
<dbReference type="PROSITE" id="PS52004">
    <property type="entry name" value="KS3_2"/>
    <property type="match status" value="1"/>
</dbReference>
<dbReference type="GO" id="GO:1901336">
    <property type="term" value="P:lactone biosynthetic process"/>
    <property type="evidence" value="ECO:0007669"/>
    <property type="project" value="UniProtKB-ARBA"/>
</dbReference>
<evidence type="ECO:0000256" key="2">
    <source>
        <dbReference type="ARBA" id="ARBA00022553"/>
    </source>
</evidence>
<dbReference type="Pfam" id="PF08240">
    <property type="entry name" value="ADH_N"/>
    <property type="match status" value="1"/>
</dbReference>
<dbReference type="CDD" id="cd05195">
    <property type="entry name" value="enoyl_red"/>
    <property type="match status" value="1"/>
</dbReference>
<dbReference type="EMBL" id="JAJTJA010000003">
    <property type="protein sequence ID" value="KAH8701990.1"/>
    <property type="molecule type" value="Genomic_DNA"/>
</dbReference>
<dbReference type="PANTHER" id="PTHR43775">
    <property type="entry name" value="FATTY ACID SYNTHASE"/>
    <property type="match status" value="1"/>
</dbReference>
<dbReference type="GO" id="GO:0031177">
    <property type="term" value="F:phosphopantetheine binding"/>
    <property type="evidence" value="ECO:0007669"/>
    <property type="project" value="InterPro"/>
</dbReference>
<dbReference type="SUPFAM" id="SSF47336">
    <property type="entry name" value="ACP-like"/>
    <property type="match status" value="1"/>
</dbReference>
<keyword evidence="4" id="KW-0560">Oxidoreductase</keyword>
<evidence type="ECO:0000256" key="7">
    <source>
        <dbReference type="SAM" id="MobiDB-lite"/>
    </source>
</evidence>
<dbReference type="Pfam" id="PF14765">
    <property type="entry name" value="PS-DH"/>
    <property type="match status" value="1"/>
</dbReference>
<evidence type="ECO:0000259" key="10">
    <source>
        <dbReference type="PROSITE" id="PS52019"/>
    </source>
</evidence>
<dbReference type="InterPro" id="IPR013968">
    <property type="entry name" value="PKS_KR"/>
</dbReference>
<evidence type="ECO:0000256" key="6">
    <source>
        <dbReference type="PROSITE-ProRule" id="PRU01363"/>
    </source>
</evidence>
<dbReference type="GO" id="GO:0044550">
    <property type="term" value="P:secondary metabolite biosynthetic process"/>
    <property type="evidence" value="ECO:0007669"/>
    <property type="project" value="TreeGrafter"/>
</dbReference>
<dbReference type="InterPro" id="IPR020807">
    <property type="entry name" value="PKS_DH"/>
</dbReference>
<dbReference type="InterPro" id="IPR009081">
    <property type="entry name" value="PP-bd_ACP"/>
</dbReference>
<dbReference type="SUPFAM" id="SSF53901">
    <property type="entry name" value="Thiolase-like"/>
    <property type="match status" value="1"/>
</dbReference>
<keyword evidence="1" id="KW-0596">Phosphopantetheine</keyword>
<dbReference type="GO" id="GO:0016491">
    <property type="term" value="F:oxidoreductase activity"/>
    <property type="evidence" value="ECO:0007669"/>
    <property type="project" value="UniProtKB-KW"/>
</dbReference>
<dbReference type="InterPro" id="IPR050091">
    <property type="entry name" value="PKS_NRPS_Biosynth_Enz"/>
</dbReference>
<dbReference type="SUPFAM" id="SSF50129">
    <property type="entry name" value="GroES-like"/>
    <property type="match status" value="1"/>
</dbReference>
<dbReference type="Pfam" id="PF08659">
    <property type="entry name" value="KR"/>
    <property type="match status" value="1"/>
</dbReference>
<dbReference type="InterPro" id="IPR056501">
    <property type="entry name" value="NAD-bd_HRPKS_sdrA"/>
</dbReference>
<evidence type="ECO:0000313" key="11">
    <source>
        <dbReference type="EMBL" id="KAH8701990.1"/>
    </source>
</evidence>
<feature type="compositionally biased region" description="Low complexity" evidence="7">
    <location>
        <begin position="495"/>
        <end position="516"/>
    </location>
</feature>
<feature type="active site" description="Proton donor; for dehydratase activity" evidence="6">
    <location>
        <position position="1246"/>
    </location>
</feature>
<keyword evidence="12" id="KW-1185">Reference proteome</keyword>
<dbReference type="SMART" id="SM00822">
    <property type="entry name" value="PKS_KR"/>
    <property type="match status" value="1"/>
</dbReference>
<dbReference type="InterPro" id="IPR036291">
    <property type="entry name" value="NAD(P)-bd_dom_sf"/>
</dbReference>
<dbReference type="CDD" id="cd00833">
    <property type="entry name" value="PKS"/>
    <property type="match status" value="1"/>
</dbReference>
<dbReference type="CDD" id="cd05274">
    <property type="entry name" value="KR_FAS_SDR_x"/>
    <property type="match status" value="1"/>
</dbReference>
<dbReference type="GO" id="GO:0006633">
    <property type="term" value="P:fatty acid biosynthetic process"/>
    <property type="evidence" value="ECO:0007669"/>
    <property type="project" value="InterPro"/>
</dbReference>
<dbReference type="FunFam" id="3.40.50.720:FF:000209">
    <property type="entry name" value="Polyketide synthase Pks12"/>
    <property type="match status" value="1"/>
</dbReference>
<dbReference type="InterPro" id="IPR036736">
    <property type="entry name" value="ACP-like_sf"/>
</dbReference>
<dbReference type="InterPro" id="IPR020806">
    <property type="entry name" value="PKS_PP-bd"/>
</dbReference>
<dbReference type="SMART" id="SM00826">
    <property type="entry name" value="PKS_DH"/>
    <property type="match status" value="1"/>
</dbReference>
<evidence type="ECO:0000259" key="8">
    <source>
        <dbReference type="PROSITE" id="PS50075"/>
    </source>
</evidence>
<dbReference type="PANTHER" id="PTHR43775:SF29">
    <property type="entry name" value="ASPERFURANONE POLYKETIDE SYNTHASE AFOG-RELATED"/>
    <property type="match status" value="1"/>
</dbReference>
<keyword evidence="3" id="KW-0808">Transferase</keyword>
<dbReference type="InterPro" id="IPR020841">
    <property type="entry name" value="PKS_Beta-ketoAc_synthase_dom"/>
</dbReference>
<evidence type="ECO:0000256" key="1">
    <source>
        <dbReference type="ARBA" id="ARBA00022450"/>
    </source>
</evidence>
<dbReference type="SMART" id="SM00825">
    <property type="entry name" value="PKS_KS"/>
    <property type="match status" value="1"/>
</dbReference>
<evidence type="ECO:0008006" key="13">
    <source>
        <dbReference type="Google" id="ProtNLM"/>
    </source>
</evidence>
<name>A0AAD4PYW6_9EURO</name>
<dbReference type="InterPro" id="IPR016039">
    <property type="entry name" value="Thiolase-like"/>
</dbReference>
<organism evidence="11 12">
    <name type="scientific">Talaromyces proteolyticus</name>
    <dbReference type="NCBI Taxonomy" id="1131652"/>
    <lineage>
        <taxon>Eukaryota</taxon>
        <taxon>Fungi</taxon>
        <taxon>Dikarya</taxon>
        <taxon>Ascomycota</taxon>
        <taxon>Pezizomycotina</taxon>
        <taxon>Eurotiomycetes</taxon>
        <taxon>Eurotiomycetidae</taxon>
        <taxon>Eurotiales</taxon>
        <taxon>Trichocomaceae</taxon>
        <taxon>Talaromyces</taxon>
        <taxon>Talaromyces sect. Bacilispori</taxon>
    </lineage>
</organism>
<dbReference type="SUPFAM" id="SSF52151">
    <property type="entry name" value="FabD/lysophospholipase-like"/>
    <property type="match status" value="1"/>
</dbReference>
<dbReference type="Gene3D" id="3.10.129.110">
    <property type="entry name" value="Polyketide synthase dehydratase"/>
    <property type="match status" value="1"/>
</dbReference>
<dbReference type="InterPro" id="IPR020843">
    <property type="entry name" value="ER"/>
</dbReference>
<feature type="compositionally biased region" description="Polar residues" evidence="7">
    <location>
        <begin position="472"/>
        <end position="494"/>
    </location>
</feature>
<comment type="caution">
    <text evidence="11">The sequence shown here is derived from an EMBL/GenBank/DDBJ whole genome shotgun (WGS) entry which is preliminary data.</text>
</comment>
<dbReference type="SMART" id="SM00827">
    <property type="entry name" value="PKS_AT"/>
    <property type="match status" value="1"/>
</dbReference>
<dbReference type="Pfam" id="PF23297">
    <property type="entry name" value="ACP_SdgA_C"/>
    <property type="match status" value="1"/>
</dbReference>
<sequence length="2467" mass="271192">MEDIRPSPDMDPIVVIGFDARLPQDACSAQEFWKMLYRGRNATTSVPKERVNMDAFYHPNPDRTDTANVRTGNFITGDIGAFDAPFFSIQQIEAESMDPQQRLLLETSYRALENSGTPLDKIQGSKTSVYVAASTRDYEVILYRDPELTPKYMGTGIGTSLLANRVSWFFDLRGPSIALDTACSSGLAAVHLACQSLKSGESNLALVGGVSLILAPEVNMNQLSTLGFLSPDGRSYSFDSRANGYAKGEGVCVVVLKRLSDAIRDNDTIRGVIRATTINQDGRTPGITQPSRRAQTENIRRAYEEANLDLNDTHYFEAHGTGTAVGDPLEAEAIHNAFQRPPDRPLWIGALKANIGHLEAAAGVASLIKAVLVLEKGILPPNADFQVPNPNIPIDKYNFKFLKSPMPFPTDGLRRMSINNFGYGGTNTHAIVDDAFNYLRMHGLRGKHFSVVKPPQALDNPQTSTSSHSTSQETANTGNIENTNGYHNGSSPVKTNGRPNGHRNGNSNGNGHTSFGPGLNRPIVLPFSSADESGIERTLKTYQEYFSKLEKEQSVDEEREYLQNLSYTLSTRRSNLPWKSFSVVSSMDQLRSGDLIASKPQRSSAAPSLSFVFTGQGAQWYAMGRELSLYLVYFESMRRSDSYMKDLGCPWSLIDELHKDESLSLVSRPEFSQPLCTALQIALVDLLDSWDIKPVAVVGHSSGEIAAAYCAGGLSHKSAIRAAFYRGLLASQLLKEQPNSGAMISVALSETEIQQHIKEAMQRTGETLSVGCVNSPQNVTVTGGTNAVEALSQLMQNEGVFARTLSTGIAYHSRFMDAISAEYLAKLGKLEPGSMSGNSPLFFSSVDGAMIPVKNTCNPTYWVRNLVGQVAFLSALQDMTLYLLEERKKNGSNKSGKDILLEIGPHGALQRPIKETVKDTPGARDIDYIPTLTRNMHALVSISNLTGRLRCSGIPVDLLQVNFPNADVKEARALIDLPAYKFNHSTKYWQESRLSRNFRFRQHQRHELLGNRETDWNPLRPKWRNVIRLAENGWILDHQASTPYLLRFLTYPCVAFPNHLYPASGMLVMVIEAARSLAGSQSVSGYFLSNVNFPAGLRIPQDVDSVEAQIIFNPVQPGMPDQCRIYDFQIFAYFGEAWHELCHGTIETKINDGKVIQEGVQTEVERQRLQKILNGESNQRWDEVNSKEFYEAINEYGMSFGPAFQGLQEVRVASRQATAKIELDKWNRENAKFTPTPHIIHPTDLDTIFQSSIAAFSHGGRLPIPVLIPQKIRSIWVSHELLGRSTKETLKVFNNVETRGYREADFSIAAVNEQRRPQVLVNGLSLTFVKDARWMERADQEARRTCWSLAWKPDPSFLTNKDLIDMCASDDKAATAASLVELFAYQNPIMRILEAGDVPVATSQKVRDRLTNYGLDIDGKPSLPLFRTYTITNSQNSDTNDDTNSESDRLFRRTLDTVNSFDEQGFIDCHYDLLICNDRKYLLTAAPEGLSNIKHLLEPNAKILLLDEFVVLSKADLDNLEDFPSDQAQFVNGDLSSLSTSGTSSILESAGSGSTIIIAPNSDLQRGIAEVLRRRLLSKLGSPDIVTLEDISPAQYEGRHYISLLELDGSVFQDISNNQWAMFKQILSTAKSLLWMTKGQSADKSLVSGLGRVIQSEYLDLRFVEVALETSTSKDRATNHILSVLQKTLLAEDVDLETEYREKDGKLCLGRISETTTVNSMIRSSTGLSRPSIQQFGADTQRVLNLSITSPGLLDTLQFEDDPDYALALGPTEVEIRVRSTGMNFKDILIAMGQISGNRLGFECSGIVSRAGPQAGFTPGERVSCCTLSGAYKTFVRTDASWVIRLPDNIPYVDAASIPLVFATAYYSLVTVARLSENETVLIHSGAGGVGQAAIQIAQRINAKIFTTVGSPEKKELLQDLYGIPESHIFNSRDTTFAEGLQKHCPDGVDVVLNSLRGELQEASWKCIAPLGRFVDVGKADFESSRKGLNMKPFLTNVSFSSVDLSIVMEKAKPVMAKIMSAIRDHMTDAVNPITPPQPLQVYQVGNLKDAFRHMASGKSSGKIVLDMKPTNEVPIVPSRCPRYNFDPNATYVIGGGLGGLGQTLVDWMVGRKARHFILLSRSGAAKNEAAQEMIARHTANGIEIKAPSCDVADEDAVRAVFEGLSQTMPPIKGCIQGSMVLRDGLLSSMSAADWNAVLRPKTQGTLNLAAHLPQDMDFFVLLSSISAISGSRCQANYSAANSYMDALAQDLVAQGRRCLSLNLGVIKDVGIAAQLGTNAALRRDGFEGLTTPELLALLDYACDPKCPRATHPQSAQLIAGLGAAMTLPSEHFESVYWTRRPMFRQLQEVNRITFQNADSGGAKSAKGADNFGRLLADASDETAAADVALKGLVNKLAKLLNVPETDVETRTPLHSFGIDSLVALEIRYWVSKELKTELSIFDIMQAGGLADLAGVIAQKSEARTKQ</sequence>
<dbReference type="InterPro" id="IPR049551">
    <property type="entry name" value="PKS_DH_C"/>
</dbReference>
<dbReference type="GO" id="GO:0004315">
    <property type="term" value="F:3-oxoacyl-[acyl-carrier-protein] synthase activity"/>
    <property type="evidence" value="ECO:0007669"/>
    <property type="project" value="InterPro"/>
</dbReference>
<evidence type="ECO:0000313" key="12">
    <source>
        <dbReference type="Proteomes" id="UP001201262"/>
    </source>
</evidence>
<dbReference type="Pfam" id="PF23114">
    <property type="entry name" value="NAD-bd_HRPKS_sdrA"/>
    <property type="match status" value="1"/>
</dbReference>